<comment type="similarity">
    <text evidence="2">Belongs to the EamA transporter family.</text>
</comment>
<evidence type="ECO:0000313" key="9">
    <source>
        <dbReference type="Proteomes" id="UP001368500"/>
    </source>
</evidence>
<feature type="transmembrane region" description="Helical" evidence="6">
    <location>
        <begin position="249"/>
        <end position="270"/>
    </location>
</feature>
<feature type="transmembrane region" description="Helical" evidence="6">
    <location>
        <begin position="191"/>
        <end position="214"/>
    </location>
</feature>
<dbReference type="InterPro" id="IPR037185">
    <property type="entry name" value="EmrE-like"/>
</dbReference>
<comment type="caution">
    <text evidence="8">The sequence shown here is derived from an EMBL/GenBank/DDBJ whole genome shotgun (WGS) entry which is preliminary data.</text>
</comment>
<reference evidence="8 9" key="1">
    <citation type="submission" date="2024-04" db="EMBL/GenBank/DDBJ databases">
        <title>Novel species of the genus Ideonella isolated from streams.</title>
        <authorList>
            <person name="Lu H."/>
        </authorList>
    </citation>
    <scope>NUCLEOTIDE SEQUENCE [LARGE SCALE GENOMIC DNA]</scope>
    <source>
        <strain evidence="8 9">BYS139W</strain>
    </source>
</reference>
<accession>A0ABU9BAU7</accession>
<feature type="domain" description="EamA" evidence="7">
    <location>
        <begin position="158"/>
        <end position="293"/>
    </location>
</feature>
<dbReference type="SUPFAM" id="SSF103481">
    <property type="entry name" value="Multidrug resistance efflux transporter EmrE"/>
    <property type="match status" value="2"/>
</dbReference>
<evidence type="ECO:0000256" key="5">
    <source>
        <dbReference type="ARBA" id="ARBA00023136"/>
    </source>
</evidence>
<feature type="transmembrane region" description="Helical" evidence="6">
    <location>
        <begin position="161"/>
        <end position="179"/>
    </location>
</feature>
<feature type="transmembrane region" description="Helical" evidence="6">
    <location>
        <begin position="128"/>
        <end position="149"/>
    </location>
</feature>
<feature type="transmembrane region" description="Helical" evidence="6">
    <location>
        <begin position="97"/>
        <end position="116"/>
    </location>
</feature>
<dbReference type="PANTHER" id="PTHR32322">
    <property type="entry name" value="INNER MEMBRANE TRANSPORTER"/>
    <property type="match status" value="1"/>
</dbReference>
<dbReference type="Pfam" id="PF00892">
    <property type="entry name" value="EamA"/>
    <property type="match status" value="2"/>
</dbReference>
<evidence type="ECO:0000256" key="2">
    <source>
        <dbReference type="ARBA" id="ARBA00007362"/>
    </source>
</evidence>
<keyword evidence="4 6" id="KW-1133">Transmembrane helix</keyword>
<evidence type="ECO:0000259" key="7">
    <source>
        <dbReference type="Pfam" id="PF00892"/>
    </source>
</evidence>
<proteinExistence type="inferred from homology"/>
<feature type="transmembrane region" description="Helical" evidence="6">
    <location>
        <begin position="43"/>
        <end position="60"/>
    </location>
</feature>
<name>A0ABU9BAU7_9BURK</name>
<feature type="transmembrane region" description="Helical" evidence="6">
    <location>
        <begin position="220"/>
        <end position="242"/>
    </location>
</feature>
<keyword evidence="9" id="KW-1185">Reference proteome</keyword>
<dbReference type="PANTHER" id="PTHR32322:SF2">
    <property type="entry name" value="EAMA DOMAIN-CONTAINING PROTEIN"/>
    <property type="match status" value="1"/>
</dbReference>
<dbReference type="RefSeq" id="WP_341374940.1">
    <property type="nucleotide sequence ID" value="NZ_JBBUTF010000012.1"/>
</dbReference>
<dbReference type="EMBL" id="JBBUTF010000012">
    <property type="protein sequence ID" value="MEK8027024.1"/>
    <property type="molecule type" value="Genomic_DNA"/>
</dbReference>
<sequence>MSSPRPVDGRAAGLMVLLCLCWALQQILVKAVAADISPMLQIGLRSAMAAALVLLLMRVQGLRVQARSHWRGALAVGLLFGGEYVMVAEALRRTSAAHTVVFLYTAPIFAALGLHLRVPTERLRPLQGLGIALAFGGVALAFLGEPASPGAGAATDRVGDLLALGGGLAWGATTVLLRGSSLARAPASEALLYQLMGAAVLLLGTALATGQTAVHWTPAVLGGLAFQTVVVAFASFLVWFWLLRHYAAAMLGVFTFLTPIFGVTLGAWLLDEALAPSFVRGALLVLAGVVMVSAEGPLRGWLSRRGGRRQAADGAGLG</sequence>
<feature type="transmembrane region" description="Helical" evidence="6">
    <location>
        <begin position="282"/>
        <end position="302"/>
    </location>
</feature>
<evidence type="ECO:0000256" key="3">
    <source>
        <dbReference type="ARBA" id="ARBA00022692"/>
    </source>
</evidence>
<dbReference type="InterPro" id="IPR050638">
    <property type="entry name" value="AA-Vitamin_Transporters"/>
</dbReference>
<evidence type="ECO:0000256" key="1">
    <source>
        <dbReference type="ARBA" id="ARBA00004141"/>
    </source>
</evidence>
<evidence type="ECO:0000256" key="4">
    <source>
        <dbReference type="ARBA" id="ARBA00022989"/>
    </source>
</evidence>
<feature type="domain" description="EamA" evidence="7">
    <location>
        <begin position="12"/>
        <end position="142"/>
    </location>
</feature>
<keyword evidence="5 6" id="KW-0472">Membrane</keyword>
<comment type="subcellular location">
    <subcellularLocation>
        <location evidence="1">Membrane</location>
        <topology evidence="1">Multi-pass membrane protein</topology>
    </subcellularLocation>
</comment>
<keyword evidence="3 6" id="KW-0812">Transmembrane</keyword>
<dbReference type="InterPro" id="IPR000620">
    <property type="entry name" value="EamA_dom"/>
</dbReference>
<evidence type="ECO:0000256" key="6">
    <source>
        <dbReference type="SAM" id="Phobius"/>
    </source>
</evidence>
<gene>
    <name evidence="8" type="ORF">AACH11_13730</name>
</gene>
<protein>
    <submittedName>
        <fullName evidence="8">DMT family transporter</fullName>
    </submittedName>
</protein>
<organism evidence="8 9">
    <name type="scientific">Pseudaquabacterium rugosum</name>
    <dbReference type="NCBI Taxonomy" id="2984194"/>
    <lineage>
        <taxon>Bacteria</taxon>
        <taxon>Pseudomonadati</taxon>
        <taxon>Pseudomonadota</taxon>
        <taxon>Betaproteobacteria</taxon>
        <taxon>Burkholderiales</taxon>
        <taxon>Sphaerotilaceae</taxon>
        <taxon>Pseudaquabacterium</taxon>
    </lineage>
</organism>
<evidence type="ECO:0000313" key="8">
    <source>
        <dbReference type="EMBL" id="MEK8027024.1"/>
    </source>
</evidence>
<dbReference type="Proteomes" id="UP001368500">
    <property type="component" value="Unassembled WGS sequence"/>
</dbReference>
<feature type="transmembrane region" description="Helical" evidence="6">
    <location>
        <begin position="72"/>
        <end position="91"/>
    </location>
</feature>